<comment type="caution">
    <text evidence="2">The sequence shown here is derived from an EMBL/GenBank/DDBJ whole genome shotgun (WGS) entry which is preliminary data.</text>
</comment>
<dbReference type="Proteomes" id="UP000178106">
    <property type="component" value="Unassembled WGS sequence"/>
</dbReference>
<dbReference type="SMART" id="SM01152">
    <property type="entry name" value="DUF167"/>
    <property type="match status" value="1"/>
</dbReference>
<dbReference type="AlphaFoldDB" id="A0A1G2DX05"/>
<comment type="similarity">
    <text evidence="1">Belongs to the UPF0235 family.</text>
</comment>
<evidence type="ECO:0000256" key="1">
    <source>
        <dbReference type="ARBA" id="ARBA00010364"/>
    </source>
</evidence>
<accession>A0A1G2DX05</accession>
<dbReference type="Gene3D" id="3.30.1200.10">
    <property type="entry name" value="YggU-like"/>
    <property type="match status" value="1"/>
</dbReference>
<protein>
    <submittedName>
        <fullName evidence="2">Uncharacterized protein</fullName>
    </submittedName>
</protein>
<proteinExistence type="inferred from homology"/>
<reference evidence="2 3" key="1">
    <citation type="journal article" date="2016" name="Nat. Commun.">
        <title>Thousands of microbial genomes shed light on interconnected biogeochemical processes in an aquifer system.</title>
        <authorList>
            <person name="Anantharaman K."/>
            <person name="Brown C.T."/>
            <person name="Hug L.A."/>
            <person name="Sharon I."/>
            <person name="Castelle C.J."/>
            <person name="Probst A.J."/>
            <person name="Thomas B.C."/>
            <person name="Singh A."/>
            <person name="Wilkins M.J."/>
            <person name="Karaoz U."/>
            <person name="Brodie E.L."/>
            <person name="Williams K.H."/>
            <person name="Hubbard S.S."/>
            <person name="Banfield J.F."/>
        </authorList>
    </citation>
    <scope>NUCLEOTIDE SEQUENCE [LARGE SCALE GENOMIC DNA]</scope>
</reference>
<dbReference type="EMBL" id="MHLU01000108">
    <property type="protein sequence ID" value="OGZ18135.1"/>
    <property type="molecule type" value="Genomic_DNA"/>
</dbReference>
<dbReference type="SUPFAM" id="SSF69786">
    <property type="entry name" value="YggU-like"/>
    <property type="match status" value="1"/>
</dbReference>
<evidence type="ECO:0000313" key="2">
    <source>
        <dbReference type="EMBL" id="OGZ18135.1"/>
    </source>
</evidence>
<dbReference type="InterPro" id="IPR036591">
    <property type="entry name" value="YggU-like_sf"/>
</dbReference>
<gene>
    <name evidence="2" type="ORF">A2494_00465</name>
</gene>
<dbReference type="NCBIfam" id="TIGR00251">
    <property type="entry name" value="DUF167 family protein"/>
    <property type="match status" value="1"/>
</dbReference>
<sequence>MEYRIRVKAGEGKESVLLAHDGRLIVSVRAPREEGRANARACELLAEHFMVPVKSVSVVRGHQQSSKIVRISETNTHVS</sequence>
<dbReference type="Pfam" id="PF02594">
    <property type="entry name" value="DUF167"/>
    <property type="match status" value="1"/>
</dbReference>
<evidence type="ECO:0000313" key="3">
    <source>
        <dbReference type="Proteomes" id="UP000178106"/>
    </source>
</evidence>
<dbReference type="InterPro" id="IPR003746">
    <property type="entry name" value="DUF167"/>
</dbReference>
<name>A0A1G2DX05_9BACT</name>
<organism evidence="2 3">
    <name type="scientific">Candidatus Lloydbacteria bacterium RIFOXYC12_FULL_46_25</name>
    <dbReference type="NCBI Taxonomy" id="1798670"/>
    <lineage>
        <taxon>Bacteria</taxon>
        <taxon>Candidatus Lloydiibacteriota</taxon>
    </lineage>
</organism>